<dbReference type="PANTHER" id="PTHR43327:SF10">
    <property type="entry name" value="STOMATIN-LIKE PROTEIN 2, MITOCHONDRIAL"/>
    <property type="match status" value="1"/>
</dbReference>
<reference evidence="3" key="1">
    <citation type="submission" date="2018-05" db="EMBL/GenBank/DDBJ databases">
        <authorList>
            <person name="Lanie J.A."/>
            <person name="Ng W.-L."/>
            <person name="Kazmierczak K.M."/>
            <person name="Andrzejewski T.M."/>
            <person name="Davidsen T.M."/>
            <person name="Wayne K.J."/>
            <person name="Tettelin H."/>
            <person name="Glass J.I."/>
            <person name="Rusch D."/>
            <person name="Podicherti R."/>
            <person name="Tsui H.-C.T."/>
            <person name="Winkler M.E."/>
        </authorList>
    </citation>
    <scope>NUCLEOTIDE SEQUENCE</scope>
</reference>
<dbReference type="GO" id="GO:0005886">
    <property type="term" value="C:plasma membrane"/>
    <property type="evidence" value="ECO:0007669"/>
    <property type="project" value="UniProtKB-ARBA"/>
</dbReference>
<organism evidence="3">
    <name type="scientific">marine metagenome</name>
    <dbReference type="NCBI Taxonomy" id="408172"/>
    <lineage>
        <taxon>unclassified sequences</taxon>
        <taxon>metagenomes</taxon>
        <taxon>ecological metagenomes</taxon>
    </lineage>
</organism>
<dbReference type="AlphaFoldDB" id="A0A381WUW3"/>
<sequence>MIISFVRDYERIARFRLGKFEGMKGPGIVIAIPIIHSTEKIDTRVEVLDISRQTNITKDNVPLSVDVLVYLRVDIANAERSVLEVEDYRYAVRGLATTTMRAVIGDMALDEVLSQRDRINELIRTRLDTETERWGIKVTNVEIREVDPPSDVQDAMNQQMNSERERRAAVLQADGIKEAAITVAEGEKQAAILKAEGGRQAEILNAEGDQQATVLRAQGYAEALSAIHGVAQGVDANTMTLQYVDALKELGSGDSTKFVLPLELTKMLGNLGAFTSTDD</sequence>
<name>A0A381WUW3_9ZZZZ</name>
<dbReference type="InterPro" id="IPR001972">
    <property type="entry name" value="Stomatin_HflK_fam"/>
</dbReference>
<evidence type="ECO:0000256" key="1">
    <source>
        <dbReference type="ARBA" id="ARBA00008164"/>
    </source>
</evidence>
<dbReference type="GO" id="GO:0098552">
    <property type="term" value="C:side of membrane"/>
    <property type="evidence" value="ECO:0007669"/>
    <property type="project" value="UniProtKB-ARBA"/>
</dbReference>
<dbReference type="InterPro" id="IPR036013">
    <property type="entry name" value="Band_7/SPFH_dom_sf"/>
</dbReference>
<evidence type="ECO:0000259" key="2">
    <source>
        <dbReference type="SMART" id="SM00244"/>
    </source>
</evidence>
<dbReference type="Pfam" id="PF01145">
    <property type="entry name" value="Band_7"/>
    <property type="match status" value="1"/>
</dbReference>
<accession>A0A381WUW3</accession>
<dbReference type="FunFam" id="3.30.479.30:FF:000004">
    <property type="entry name" value="Putative membrane protease family, stomatin"/>
    <property type="match status" value="1"/>
</dbReference>
<comment type="similarity">
    <text evidence="1">Belongs to the band 7/mec-2 family.</text>
</comment>
<dbReference type="PRINTS" id="PR00721">
    <property type="entry name" value="STOMATIN"/>
</dbReference>
<dbReference type="EMBL" id="UINC01012918">
    <property type="protein sequence ID" value="SVA56142.1"/>
    <property type="molecule type" value="Genomic_DNA"/>
</dbReference>
<feature type="domain" description="Band 7" evidence="2">
    <location>
        <begin position="1"/>
        <end position="160"/>
    </location>
</feature>
<dbReference type="InterPro" id="IPR050710">
    <property type="entry name" value="Band7/mec-2_domain"/>
</dbReference>
<evidence type="ECO:0000313" key="3">
    <source>
        <dbReference type="EMBL" id="SVA56142.1"/>
    </source>
</evidence>
<proteinExistence type="inferred from homology"/>
<gene>
    <name evidence="3" type="ORF">METZ01_LOCUS108996</name>
</gene>
<dbReference type="InterPro" id="IPR001107">
    <property type="entry name" value="Band_7"/>
</dbReference>
<protein>
    <recommendedName>
        <fullName evidence="2">Band 7 domain-containing protein</fullName>
    </recommendedName>
</protein>
<dbReference type="Gene3D" id="3.30.479.30">
    <property type="entry name" value="Band 7 domain"/>
    <property type="match status" value="1"/>
</dbReference>
<dbReference type="SMART" id="SM00244">
    <property type="entry name" value="PHB"/>
    <property type="match status" value="1"/>
</dbReference>
<dbReference type="PANTHER" id="PTHR43327">
    <property type="entry name" value="STOMATIN-LIKE PROTEIN 2, MITOCHONDRIAL"/>
    <property type="match status" value="1"/>
</dbReference>
<dbReference type="SUPFAM" id="SSF117892">
    <property type="entry name" value="Band 7/SPFH domain"/>
    <property type="match status" value="1"/>
</dbReference>